<dbReference type="Pfam" id="PF02113">
    <property type="entry name" value="Peptidase_S13"/>
    <property type="match status" value="1"/>
</dbReference>
<dbReference type="GO" id="GO:0000270">
    <property type="term" value="P:peptidoglycan metabolic process"/>
    <property type="evidence" value="ECO:0007669"/>
    <property type="project" value="TreeGrafter"/>
</dbReference>
<organism evidence="3 4">
    <name type="scientific">Capsulimonas corticalis</name>
    <dbReference type="NCBI Taxonomy" id="2219043"/>
    <lineage>
        <taxon>Bacteria</taxon>
        <taxon>Bacillati</taxon>
        <taxon>Armatimonadota</taxon>
        <taxon>Armatimonadia</taxon>
        <taxon>Capsulimonadales</taxon>
        <taxon>Capsulimonadaceae</taxon>
        <taxon>Capsulimonas</taxon>
    </lineage>
</organism>
<reference evidence="3 4" key="1">
    <citation type="journal article" date="2019" name="Int. J. Syst. Evol. Microbiol.">
        <title>Capsulimonas corticalis gen. nov., sp. nov., an aerobic capsulated bacterium, of a novel bacterial order, Capsulimonadales ord. nov., of the class Armatimonadia of the phylum Armatimonadetes.</title>
        <authorList>
            <person name="Li J."/>
            <person name="Kudo C."/>
            <person name="Tonouchi A."/>
        </authorList>
    </citation>
    <scope>NUCLEOTIDE SEQUENCE [LARGE SCALE GENOMIC DNA]</scope>
    <source>
        <strain evidence="3 4">AX-7</strain>
    </source>
</reference>
<dbReference type="RefSeq" id="WP_119322127.1">
    <property type="nucleotide sequence ID" value="NZ_AP025739.1"/>
</dbReference>
<dbReference type="EMBL" id="AP025739">
    <property type="protein sequence ID" value="BDI32180.1"/>
    <property type="molecule type" value="Genomic_DNA"/>
</dbReference>
<dbReference type="SUPFAM" id="SSF56601">
    <property type="entry name" value="beta-lactamase/transpeptidase-like"/>
    <property type="match status" value="1"/>
</dbReference>
<evidence type="ECO:0000313" key="4">
    <source>
        <dbReference type="Proteomes" id="UP000287394"/>
    </source>
</evidence>
<proteinExistence type="inferred from homology"/>
<dbReference type="GO" id="GO:0004185">
    <property type="term" value="F:serine-type carboxypeptidase activity"/>
    <property type="evidence" value="ECO:0007669"/>
    <property type="project" value="InterPro"/>
</dbReference>
<dbReference type="KEGG" id="ccot:CCAX7_42310"/>
<evidence type="ECO:0000313" key="3">
    <source>
        <dbReference type="EMBL" id="BDI32180.1"/>
    </source>
</evidence>
<accession>A0A402CXT9</accession>
<dbReference type="InterPro" id="IPR000667">
    <property type="entry name" value="Peptidase_S13"/>
</dbReference>
<sequence length="485" mass="51287">MFTSTLHARKRRPVLLANLCVVAFAGILCPSAAGAPAKSDIAAAIDKMLGAPALEGGVTGVLVERASDGEVVYERAADTRLMPASNRKLFSSANGLVILGKDFTFQTQVLSRAPADSEGVIAGDVTLKGGGDSTIMPDDLTKMADDLWARGVRRIDGNIVGDGTAFPGQPYGMGWGWDYLSDDYAAQIWGLEVNRGVITVHVSAGGGDGEPVKVSLDPGVDKIPIVNNARTGGTAPACVITRDWNTSVITVSGALPKGEKTQTDIAVGDPITYAAEVFRTALIHRGIEVKGAAYAAAVAVGDKTVLATRRSVPLDQYLKLMNKPSDNLLAESIVREIGQVKAGQGTYEAGYAEERRLLESEGIDIHLLQLADGSGVSRRDYVTAHAVVGLLRVMARRPDFSVYYDSLPVAGVDGTLRKRMKGTSAQGNVHAKTGTVGEVSCLSGYLTSKDKILYTFSILMNNFPGSASEAQGVQNQIVTYLTDRL</sequence>
<dbReference type="AlphaFoldDB" id="A0A402CXT9"/>
<comment type="similarity">
    <text evidence="1">Belongs to the peptidase S13 family.</text>
</comment>
<dbReference type="Gene3D" id="3.50.80.20">
    <property type="entry name" value="D-Ala-D-Ala carboxypeptidase C, peptidase S13"/>
    <property type="match status" value="1"/>
</dbReference>
<dbReference type="GO" id="GO:0006508">
    <property type="term" value="P:proteolysis"/>
    <property type="evidence" value="ECO:0007669"/>
    <property type="project" value="InterPro"/>
</dbReference>
<dbReference type="PRINTS" id="PR00922">
    <property type="entry name" value="DADACBPTASE3"/>
</dbReference>
<dbReference type="PANTHER" id="PTHR30023">
    <property type="entry name" value="D-ALANYL-D-ALANINE CARBOXYPEPTIDASE"/>
    <property type="match status" value="1"/>
</dbReference>
<dbReference type="OrthoDB" id="9802627at2"/>
<dbReference type="NCBIfam" id="TIGR00666">
    <property type="entry name" value="PBP4"/>
    <property type="match status" value="1"/>
</dbReference>
<dbReference type="InterPro" id="IPR012338">
    <property type="entry name" value="Beta-lactam/transpept-like"/>
</dbReference>
<evidence type="ECO:0000256" key="1">
    <source>
        <dbReference type="ARBA" id="ARBA00006096"/>
    </source>
</evidence>
<evidence type="ECO:0000256" key="2">
    <source>
        <dbReference type="ARBA" id="ARBA00022801"/>
    </source>
</evidence>
<dbReference type="FunCoup" id="A0A402CXT9">
    <property type="interactions" value="157"/>
</dbReference>
<keyword evidence="4" id="KW-1185">Reference proteome</keyword>
<name>A0A402CXT9_9BACT</name>
<dbReference type="Gene3D" id="3.40.710.10">
    <property type="entry name" value="DD-peptidase/beta-lactamase superfamily"/>
    <property type="match status" value="1"/>
</dbReference>
<dbReference type="Proteomes" id="UP000287394">
    <property type="component" value="Chromosome"/>
</dbReference>
<keyword evidence="2" id="KW-0378">Hydrolase</keyword>
<protein>
    <submittedName>
        <fullName evidence="3">Uncharacterized protein</fullName>
    </submittedName>
</protein>
<gene>
    <name evidence="3" type="ORF">CCAX7_42310</name>
</gene>
<dbReference type="PANTHER" id="PTHR30023:SF0">
    <property type="entry name" value="PENICILLIN-SENSITIVE CARBOXYPEPTIDASE A"/>
    <property type="match status" value="1"/>
</dbReference>